<reference evidence="6 7" key="1">
    <citation type="submission" date="2019-04" db="EMBL/GenBank/DDBJ databases">
        <title>Isolation and identification of Cellulomonas shaoxiangyii sp. Nov. isolated from feces of the Tibetan antelopes (Pantholops hodgsonii) in the Qinghai-Tibet plateau of China.</title>
        <authorList>
            <person name="Tian Z."/>
        </authorList>
    </citation>
    <scope>NUCLEOTIDE SEQUENCE [LARGE SCALE GENOMIC DNA]</scope>
    <source>
        <strain evidence="6 7">Z28</strain>
    </source>
</reference>
<keyword evidence="7" id="KW-1185">Reference proteome</keyword>
<dbReference type="Pfam" id="PF00891">
    <property type="entry name" value="Methyltransf_2"/>
    <property type="match status" value="1"/>
</dbReference>
<dbReference type="PROSITE" id="PS51683">
    <property type="entry name" value="SAM_OMT_II"/>
    <property type="match status" value="1"/>
</dbReference>
<keyword evidence="3" id="KW-0949">S-adenosyl-L-methionine</keyword>
<dbReference type="KEGG" id="celz:E5225_16810"/>
<evidence type="ECO:0000313" key="6">
    <source>
        <dbReference type="EMBL" id="QCB94978.1"/>
    </source>
</evidence>
<dbReference type="SUPFAM" id="SSF46785">
    <property type="entry name" value="Winged helix' DNA-binding domain"/>
    <property type="match status" value="1"/>
</dbReference>
<gene>
    <name evidence="6" type="ORF">E5225_16810</name>
</gene>
<feature type="region of interest" description="Disordered" evidence="4">
    <location>
        <begin position="1"/>
        <end position="30"/>
    </location>
</feature>
<dbReference type="Gene3D" id="3.40.50.150">
    <property type="entry name" value="Vaccinia Virus protein VP39"/>
    <property type="match status" value="1"/>
</dbReference>
<dbReference type="GO" id="GO:0032259">
    <property type="term" value="P:methylation"/>
    <property type="evidence" value="ECO:0007669"/>
    <property type="project" value="UniProtKB-KW"/>
</dbReference>
<dbReference type="Gene3D" id="1.10.287.1350">
    <property type="match status" value="1"/>
</dbReference>
<dbReference type="InterPro" id="IPR001077">
    <property type="entry name" value="COMT_C"/>
</dbReference>
<dbReference type="Proteomes" id="UP000296469">
    <property type="component" value="Chromosome"/>
</dbReference>
<dbReference type="OrthoDB" id="4145676at2"/>
<proteinExistence type="predicted"/>
<keyword evidence="2 6" id="KW-0808">Transferase</keyword>
<accession>A0A4P7SMH6</accession>
<evidence type="ECO:0000313" key="7">
    <source>
        <dbReference type="Proteomes" id="UP000296469"/>
    </source>
</evidence>
<dbReference type="Gene3D" id="1.10.10.10">
    <property type="entry name" value="Winged helix-like DNA-binding domain superfamily/Winged helix DNA-binding domain"/>
    <property type="match status" value="1"/>
</dbReference>
<feature type="domain" description="O-methyltransferase C-terminal" evidence="5">
    <location>
        <begin position="146"/>
        <end position="341"/>
    </location>
</feature>
<dbReference type="InterPro" id="IPR036388">
    <property type="entry name" value="WH-like_DNA-bd_sf"/>
</dbReference>
<dbReference type="AlphaFoldDB" id="A0A4P7SMH6"/>
<sequence>MTATSTVTPARRAVPPPLAPPPPLTPDDERRAGELINFMSVLPQAALRAVATLRVADLVAAGVDEVGALAAHAGVQPDRLLRVLRYLAVRGFVVEAAPGRFALTDLGQLLRDDHPLGLRAHFDLHGVTHRMEQAYEGLLGTLCTGEPAYRGTHGRDLYDDVEDEPGRTAAFTAQMSSRAQPSARGLAALPGWADGQDVVDVGGGDGAHLAELLTAHPHLRGTVVDLPATCRQAVRRFAALGLGERARTAAGSFFDPLPAGADAYLLCSILIDWPDEDAVRVLTRCAEACRPGGAVLVVDWLRAEGANPVVTTHVDLHEMVLVGGRVRTPTEVAALAARAGLRHVATAPCGAGTTLLTLVPVTDGAAGDPPR</sequence>
<dbReference type="PANTHER" id="PTHR43712:SF2">
    <property type="entry name" value="O-METHYLTRANSFERASE CICE"/>
    <property type="match status" value="1"/>
</dbReference>
<dbReference type="EMBL" id="CP039291">
    <property type="protein sequence ID" value="QCB94978.1"/>
    <property type="molecule type" value="Genomic_DNA"/>
</dbReference>
<dbReference type="PANTHER" id="PTHR43712">
    <property type="entry name" value="PUTATIVE (AFU_ORTHOLOGUE AFUA_4G14580)-RELATED"/>
    <property type="match status" value="1"/>
</dbReference>
<dbReference type="SUPFAM" id="SSF53335">
    <property type="entry name" value="S-adenosyl-L-methionine-dependent methyltransferases"/>
    <property type="match status" value="1"/>
</dbReference>
<keyword evidence="1 6" id="KW-0489">Methyltransferase</keyword>
<protein>
    <submittedName>
        <fullName evidence="6">Methyltransferase</fullName>
    </submittedName>
</protein>
<evidence type="ECO:0000256" key="2">
    <source>
        <dbReference type="ARBA" id="ARBA00022679"/>
    </source>
</evidence>
<dbReference type="RefSeq" id="WP_135975004.1">
    <property type="nucleotide sequence ID" value="NZ_CP039291.1"/>
</dbReference>
<dbReference type="InterPro" id="IPR036390">
    <property type="entry name" value="WH_DNA-bd_sf"/>
</dbReference>
<evidence type="ECO:0000259" key="5">
    <source>
        <dbReference type="Pfam" id="PF00891"/>
    </source>
</evidence>
<dbReference type="CDD" id="cd02440">
    <property type="entry name" value="AdoMet_MTases"/>
    <property type="match status" value="1"/>
</dbReference>
<dbReference type="InterPro" id="IPR016461">
    <property type="entry name" value="COMT-like"/>
</dbReference>
<organism evidence="6 7">
    <name type="scientific">Cellulomonas shaoxiangyii</name>
    <dbReference type="NCBI Taxonomy" id="2566013"/>
    <lineage>
        <taxon>Bacteria</taxon>
        <taxon>Bacillati</taxon>
        <taxon>Actinomycetota</taxon>
        <taxon>Actinomycetes</taxon>
        <taxon>Micrococcales</taxon>
        <taxon>Cellulomonadaceae</taxon>
        <taxon>Cellulomonas</taxon>
    </lineage>
</organism>
<evidence type="ECO:0000256" key="4">
    <source>
        <dbReference type="SAM" id="MobiDB-lite"/>
    </source>
</evidence>
<dbReference type="PIRSF" id="PIRSF005739">
    <property type="entry name" value="O-mtase"/>
    <property type="match status" value="1"/>
</dbReference>
<feature type="compositionally biased region" description="Low complexity" evidence="4">
    <location>
        <begin position="1"/>
        <end position="13"/>
    </location>
</feature>
<evidence type="ECO:0000256" key="1">
    <source>
        <dbReference type="ARBA" id="ARBA00022603"/>
    </source>
</evidence>
<evidence type="ECO:0000256" key="3">
    <source>
        <dbReference type="ARBA" id="ARBA00022691"/>
    </source>
</evidence>
<name>A0A4P7SMH6_9CELL</name>
<feature type="compositionally biased region" description="Pro residues" evidence="4">
    <location>
        <begin position="14"/>
        <end position="25"/>
    </location>
</feature>
<dbReference type="GO" id="GO:0008171">
    <property type="term" value="F:O-methyltransferase activity"/>
    <property type="evidence" value="ECO:0007669"/>
    <property type="project" value="InterPro"/>
</dbReference>
<dbReference type="InterPro" id="IPR029063">
    <property type="entry name" value="SAM-dependent_MTases_sf"/>
</dbReference>